<dbReference type="GO" id="GO:0046983">
    <property type="term" value="F:protein dimerization activity"/>
    <property type="evidence" value="ECO:0007669"/>
    <property type="project" value="InterPro"/>
</dbReference>
<evidence type="ECO:0000256" key="1">
    <source>
        <dbReference type="ARBA" id="ARBA00004123"/>
    </source>
</evidence>
<proteinExistence type="inferred from homology"/>
<dbReference type="InterPro" id="IPR054502">
    <property type="entry name" value="bHLH-TF_ACT-like_plant"/>
</dbReference>
<evidence type="ECO:0000256" key="6">
    <source>
        <dbReference type="ARBA" id="ARBA00023242"/>
    </source>
</evidence>
<dbReference type="InterPro" id="IPR036638">
    <property type="entry name" value="HLH_DNA-bd_sf"/>
</dbReference>
<reference evidence="9" key="1">
    <citation type="submission" date="2020-07" db="EMBL/GenBank/DDBJ databases">
        <authorList>
            <person name="Lin J."/>
        </authorList>
    </citation>
    <scope>NUCLEOTIDE SEQUENCE</scope>
</reference>
<evidence type="ECO:0000313" key="9">
    <source>
        <dbReference type="EMBL" id="CAD1844830.1"/>
    </source>
</evidence>
<accession>A0A6V7QNQ0</accession>
<evidence type="ECO:0000256" key="2">
    <source>
        <dbReference type="ARBA" id="ARBA00005510"/>
    </source>
</evidence>
<sequence>MCREMAAAPPTKDESPEEHFRKQLAATVRQIQWSYAIFWSISTGQQGVLSWMDGYYNGDIKTRKTTQPMEFKADQLGLERSEQLRELYDSLSAGDSNQQNKRPSASLSPEDLTDTEWYYLVCMSFTFGQAQGLNPSYCSGNYNRLPGRALASNQHLWLGNAQYAESKIFSRSLLAKTVVCIPFMNGVLELGTTELVLEDPSLIQQVTTSFWDLPYPTCSEQSRSASPKGEKEEVNLCSNLHRSNINAIGEEPHLLEVGSPSFPFPLHNYENENEELHNKLDEVHVNLYEELNIDSTDDSLRVEVHNSTSQVHGRQLMDDEFSNGLHGSLNSSDCISQSFLTPQRIKNPTLFTVQEGELNKLTDLEDDASHYARTLVAILRNSKQSAPISCPMNGSHNSSFSIWMRGFNAHKTFSSTPQKLLKKVLIDTAWIPGAQPTKPIEENGPQNKVWKSQGDDAGVSHVLSERRRREKLNEKFLILRNLVPSISKVDKASILGDTIEYLRELEQRVEELESCRELLDHESRTRRKYPDIAERTSDNYCNKKIPNGQVSASKRKASDINETDAEHHWILSKDGPIDVNVTVIEKEVFLEIRCPWRECLLLEIVEVLSNLHLDPLSMQSSTADGVLALTIKAKFVCSVMASPGMIKQSLQRVASKC</sequence>
<dbReference type="Pfam" id="PF14215">
    <property type="entry name" value="bHLH-MYC_N"/>
    <property type="match status" value="1"/>
</dbReference>
<evidence type="ECO:0000259" key="8">
    <source>
        <dbReference type="PROSITE" id="PS50888"/>
    </source>
</evidence>
<dbReference type="EMBL" id="LR862137">
    <property type="protein sequence ID" value="CAD1844830.1"/>
    <property type="molecule type" value="Genomic_DNA"/>
</dbReference>
<evidence type="ECO:0000256" key="5">
    <source>
        <dbReference type="ARBA" id="ARBA00023163"/>
    </source>
</evidence>
<keyword evidence="3" id="KW-0805">Transcription regulation</keyword>
<comment type="subcellular location">
    <subcellularLocation>
        <location evidence="1">Nucleus</location>
    </subcellularLocation>
</comment>
<keyword evidence="5" id="KW-0804">Transcription</keyword>
<dbReference type="AlphaFoldDB" id="A0A6V7QNQ0"/>
<feature type="domain" description="BHLH" evidence="8">
    <location>
        <begin position="456"/>
        <end position="505"/>
    </location>
</feature>
<comment type="similarity">
    <text evidence="2">Belongs to the bHLH protein family.</text>
</comment>
<dbReference type="Gene3D" id="4.10.280.10">
    <property type="entry name" value="Helix-loop-helix DNA-binding domain"/>
    <property type="match status" value="1"/>
</dbReference>
<dbReference type="Pfam" id="PF00010">
    <property type="entry name" value="HLH"/>
    <property type="match status" value="1"/>
</dbReference>
<feature type="region of interest" description="Disordered" evidence="7">
    <location>
        <begin position="436"/>
        <end position="455"/>
    </location>
</feature>
<protein>
    <recommendedName>
        <fullName evidence="8">BHLH domain-containing protein</fullName>
    </recommendedName>
</protein>
<dbReference type="PANTHER" id="PTHR46266">
    <property type="entry name" value="TRANSCRIPTION FACTOR TT8"/>
    <property type="match status" value="1"/>
</dbReference>
<evidence type="ECO:0000256" key="7">
    <source>
        <dbReference type="SAM" id="MobiDB-lite"/>
    </source>
</evidence>
<dbReference type="Pfam" id="PF22754">
    <property type="entry name" value="bHLH-TF_ACT-like_plant"/>
    <property type="match status" value="1"/>
</dbReference>
<gene>
    <name evidence="9" type="ORF">CB5_LOCUS28041</name>
</gene>
<dbReference type="PROSITE" id="PS50888">
    <property type="entry name" value="BHLH"/>
    <property type="match status" value="1"/>
</dbReference>
<keyword evidence="6" id="KW-0539">Nucleus</keyword>
<evidence type="ECO:0000256" key="3">
    <source>
        <dbReference type="ARBA" id="ARBA00023015"/>
    </source>
</evidence>
<dbReference type="SUPFAM" id="SSF47459">
    <property type="entry name" value="HLH, helix-loop-helix DNA-binding domain"/>
    <property type="match status" value="1"/>
</dbReference>
<keyword evidence="4" id="KW-0010">Activator</keyword>
<dbReference type="InterPro" id="IPR025610">
    <property type="entry name" value="MYC/MYB_N"/>
</dbReference>
<evidence type="ECO:0000256" key="4">
    <source>
        <dbReference type="ARBA" id="ARBA00023159"/>
    </source>
</evidence>
<dbReference type="SMART" id="SM00353">
    <property type="entry name" value="HLH"/>
    <property type="match status" value="1"/>
</dbReference>
<dbReference type="GO" id="GO:0005634">
    <property type="term" value="C:nucleus"/>
    <property type="evidence" value="ECO:0007669"/>
    <property type="project" value="UniProtKB-SubCell"/>
</dbReference>
<dbReference type="PANTHER" id="PTHR46266:SF3">
    <property type="entry name" value="TRANSCRIPTION FACTOR EGL1"/>
    <property type="match status" value="1"/>
</dbReference>
<name>A0A6V7QNQ0_ANACO</name>
<dbReference type="InterPro" id="IPR011598">
    <property type="entry name" value="bHLH_dom"/>
</dbReference>
<organism evidence="9">
    <name type="scientific">Ananas comosus var. bracteatus</name>
    <name type="common">red pineapple</name>
    <dbReference type="NCBI Taxonomy" id="296719"/>
    <lineage>
        <taxon>Eukaryota</taxon>
        <taxon>Viridiplantae</taxon>
        <taxon>Streptophyta</taxon>
        <taxon>Embryophyta</taxon>
        <taxon>Tracheophyta</taxon>
        <taxon>Spermatophyta</taxon>
        <taxon>Magnoliopsida</taxon>
        <taxon>Liliopsida</taxon>
        <taxon>Poales</taxon>
        <taxon>Bromeliaceae</taxon>
        <taxon>Bromelioideae</taxon>
        <taxon>Ananas</taxon>
    </lineage>
</organism>